<feature type="non-terminal residue" evidence="4">
    <location>
        <position position="309"/>
    </location>
</feature>
<feature type="repeat" description="ANK" evidence="3">
    <location>
        <begin position="240"/>
        <end position="272"/>
    </location>
</feature>
<keyword evidence="5" id="KW-1185">Reference proteome</keyword>
<feature type="repeat" description="ANK" evidence="3">
    <location>
        <begin position="271"/>
        <end position="303"/>
    </location>
</feature>
<dbReference type="Gene3D" id="1.25.40.20">
    <property type="entry name" value="Ankyrin repeat-containing domain"/>
    <property type="match status" value="1"/>
</dbReference>
<dbReference type="InterPro" id="IPR036770">
    <property type="entry name" value="Ankyrin_rpt-contain_sf"/>
</dbReference>
<dbReference type="EMBL" id="MCFL01000027">
    <property type="protein sequence ID" value="ORZ34526.1"/>
    <property type="molecule type" value="Genomic_DNA"/>
</dbReference>
<dbReference type="SMART" id="SM00248">
    <property type="entry name" value="ANK"/>
    <property type="match status" value="3"/>
</dbReference>
<comment type="caution">
    <text evidence="4">The sequence shown here is derived from an EMBL/GenBank/DDBJ whole genome shotgun (WGS) entry which is preliminary data.</text>
</comment>
<dbReference type="SUPFAM" id="SSF48403">
    <property type="entry name" value="Ankyrin repeat"/>
    <property type="match status" value="1"/>
</dbReference>
<dbReference type="Proteomes" id="UP000193411">
    <property type="component" value="Unassembled WGS sequence"/>
</dbReference>
<keyword evidence="2 3" id="KW-0040">ANK repeat</keyword>
<dbReference type="AlphaFoldDB" id="A0A1Y2HIX7"/>
<dbReference type="PROSITE" id="PS50297">
    <property type="entry name" value="ANK_REP_REGION"/>
    <property type="match status" value="1"/>
</dbReference>
<sequence>MLTADSEQAEPAAFLVKDAHGCLAIHRGISQSPVSLEVLSALLKHDSVCRQTIKLLTDSGDSVATLAFKHDEPAALKLLFDTITDLGTARFLLLEHRLGDQALLDTAIAAAEAKPNHARVAVSAAHGLGLLDVSAHTARAIQRDDIHGFRLILSVDPSSTISSSLGSTSVLKAICSSQSKHINEFLTAVKDAVLSKRLDITETVAGALEFAVGHGFAQVVEALLAFPGANDACKKSDLTDDGTLLHHAVALNQHQIVKLLLPASASVANKEGYHPLHLAVMSGNVQLVDLLLERFKNVDQVGPSGQTAM</sequence>
<accession>A0A1Y2HIX7</accession>
<evidence type="ECO:0000256" key="3">
    <source>
        <dbReference type="PROSITE-ProRule" id="PRU00023"/>
    </source>
</evidence>
<dbReference type="PANTHER" id="PTHR24198">
    <property type="entry name" value="ANKYRIN REPEAT AND PROTEIN KINASE DOMAIN-CONTAINING PROTEIN"/>
    <property type="match status" value="1"/>
</dbReference>
<dbReference type="OrthoDB" id="194358at2759"/>
<keyword evidence="1" id="KW-0677">Repeat</keyword>
<proteinExistence type="predicted"/>
<evidence type="ECO:0000256" key="1">
    <source>
        <dbReference type="ARBA" id="ARBA00022737"/>
    </source>
</evidence>
<protein>
    <submittedName>
        <fullName evidence="4">Ankyrin repeat-containing domain protein</fullName>
    </submittedName>
</protein>
<evidence type="ECO:0000313" key="4">
    <source>
        <dbReference type="EMBL" id="ORZ34526.1"/>
    </source>
</evidence>
<reference evidence="4 5" key="1">
    <citation type="submission" date="2016-07" db="EMBL/GenBank/DDBJ databases">
        <title>Pervasive Adenine N6-methylation of Active Genes in Fungi.</title>
        <authorList>
            <consortium name="DOE Joint Genome Institute"/>
            <person name="Mondo S.J."/>
            <person name="Dannebaum R.O."/>
            <person name="Kuo R.C."/>
            <person name="Labutti K."/>
            <person name="Haridas S."/>
            <person name="Kuo A."/>
            <person name="Salamov A."/>
            <person name="Ahrendt S.R."/>
            <person name="Lipzen A."/>
            <person name="Sullivan W."/>
            <person name="Andreopoulos W.B."/>
            <person name="Clum A."/>
            <person name="Lindquist E."/>
            <person name="Daum C."/>
            <person name="Ramamoorthy G.K."/>
            <person name="Gryganskyi A."/>
            <person name="Culley D."/>
            <person name="Magnuson J.K."/>
            <person name="James T.Y."/>
            <person name="O'Malley M.A."/>
            <person name="Stajich J.E."/>
            <person name="Spatafora J.W."/>
            <person name="Visel A."/>
            <person name="Grigoriev I.V."/>
        </authorList>
    </citation>
    <scope>NUCLEOTIDE SEQUENCE [LARGE SCALE GENOMIC DNA]</scope>
    <source>
        <strain evidence="4 5">PL171</strain>
    </source>
</reference>
<evidence type="ECO:0000256" key="2">
    <source>
        <dbReference type="ARBA" id="ARBA00023043"/>
    </source>
</evidence>
<gene>
    <name evidence="4" type="ORF">BCR44DRAFT_73908</name>
</gene>
<evidence type="ECO:0000313" key="5">
    <source>
        <dbReference type="Proteomes" id="UP000193411"/>
    </source>
</evidence>
<dbReference type="PROSITE" id="PS50088">
    <property type="entry name" value="ANK_REPEAT"/>
    <property type="match status" value="2"/>
</dbReference>
<name>A0A1Y2HIX7_9FUNG</name>
<dbReference type="InterPro" id="IPR002110">
    <property type="entry name" value="Ankyrin_rpt"/>
</dbReference>
<organism evidence="4 5">
    <name type="scientific">Catenaria anguillulae PL171</name>
    <dbReference type="NCBI Taxonomy" id="765915"/>
    <lineage>
        <taxon>Eukaryota</taxon>
        <taxon>Fungi</taxon>
        <taxon>Fungi incertae sedis</taxon>
        <taxon>Blastocladiomycota</taxon>
        <taxon>Blastocladiomycetes</taxon>
        <taxon>Blastocladiales</taxon>
        <taxon>Catenariaceae</taxon>
        <taxon>Catenaria</taxon>
    </lineage>
</organism>
<dbReference type="Pfam" id="PF12796">
    <property type="entry name" value="Ank_2"/>
    <property type="match status" value="1"/>
</dbReference>
<dbReference type="PANTHER" id="PTHR24198:SF165">
    <property type="entry name" value="ANKYRIN REPEAT-CONTAINING PROTEIN-RELATED"/>
    <property type="match status" value="1"/>
</dbReference>
<dbReference type="GO" id="GO:0005737">
    <property type="term" value="C:cytoplasm"/>
    <property type="evidence" value="ECO:0007669"/>
    <property type="project" value="TreeGrafter"/>
</dbReference>